<proteinExistence type="predicted"/>
<reference evidence="2" key="1">
    <citation type="submission" date="2019-04" db="EMBL/GenBank/DDBJ databases">
        <authorList>
            <person name="Melise S."/>
            <person name="Noan J."/>
            <person name="Okalmin O."/>
        </authorList>
    </citation>
    <scope>NUCLEOTIDE SEQUENCE</scope>
    <source>
        <strain evidence="2">FN9</strain>
    </source>
</reference>
<dbReference type="AlphaFoldDB" id="A0A4U9FI41"/>
<reference evidence="1" key="2">
    <citation type="submission" date="2021-03" db="EMBL/GenBank/DDBJ databases">
        <authorList>
            <person name="Alouane T."/>
            <person name="Langin T."/>
            <person name="Bonhomme L."/>
        </authorList>
    </citation>
    <scope>NUCLEOTIDE SEQUENCE</scope>
    <source>
        <strain evidence="1">MDC_Fg202</strain>
    </source>
</reference>
<protein>
    <submittedName>
        <fullName evidence="1">Uncharacterized protein</fullName>
    </submittedName>
</protein>
<evidence type="ECO:0000313" key="1">
    <source>
        <dbReference type="EMBL" id="CAG1982774.1"/>
    </source>
</evidence>
<dbReference type="Proteomes" id="UP000746612">
    <property type="component" value="Unassembled WGS sequence"/>
</dbReference>
<gene>
    <name evidence="2" type="ORF">FUG_LOCUS18541</name>
    <name evidence="1" type="ORF">MDCFG202_LOCUS232146</name>
</gene>
<accession>A0A4U9FI41</accession>
<sequence length="59" mass="6278">MEPPRFTIANSTVFGVGGGDKPRIAAAKRLEEESEDGSFGSSETVIFVLTEIYGVDIAD</sequence>
<evidence type="ECO:0000313" key="3">
    <source>
        <dbReference type="Proteomes" id="UP000746612"/>
    </source>
</evidence>
<dbReference type="EMBL" id="CAJPIJ010000129">
    <property type="protein sequence ID" value="CAG1982774.1"/>
    <property type="molecule type" value="Genomic_DNA"/>
</dbReference>
<dbReference type="EMBL" id="CAAKMV010000022">
    <property type="protein sequence ID" value="VIO52116.1"/>
    <property type="molecule type" value="Genomic_DNA"/>
</dbReference>
<organism evidence="1 3">
    <name type="scientific">Gibberella zeae</name>
    <name type="common">Wheat head blight fungus</name>
    <name type="synonym">Fusarium graminearum</name>
    <dbReference type="NCBI Taxonomy" id="5518"/>
    <lineage>
        <taxon>Eukaryota</taxon>
        <taxon>Fungi</taxon>
        <taxon>Dikarya</taxon>
        <taxon>Ascomycota</taxon>
        <taxon>Pezizomycotina</taxon>
        <taxon>Sordariomycetes</taxon>
        <taxon>Hypocreomycetidae</taxon>
        <taxon>Hypocreales</taxon>
        <taxon>Nectriaceae</taxon>
        <taxon>Fusarium</taxon>
    </lineage>
</organism>
<name>A0A4U9FI41_GIBZA</name>
<evidence type="ECO:0000313" key="2">
    <source>
        <dbReference type="EMBL" id="VIO52116.1"/>
    </source>
</evidence>